<sequence length="165" mass="17723">MPVLQHYDARLRVLVARAEGHVTEAELDAARESAAEVHRTAPVDLIFFDLRRVSDYPDIYPRAQSLLARLEARYAPLDRTVTLLICASYGSLGYCIGRVYLSASGAHGHVTVRLVESFAEACGVSGGVACQPLSPCLNPVLTRIGLAGTSGRMGDCIHCDPSARA</sequence>
<name>A0A6L7GAC5_9RHOB</name>
<dbReference type="AlphaFoldDB" id="A0A6L7GAC5"/>
<evidence type="ECO:0000313" key="2">
    <source>
        <dbReference type="Proteomes" id="UP000477911"/>
    </source>
</evidence>
<dbReference type="RefSeq" id="WP_160896611.1">
    <property type="nucleotide sequence ID" value="NZ_WUMU01000029.1"/>
</dbReference>
<keyword evidence="2" id="KW-1185">Reference proteome</keyword>
<dbReference type="EMBL" id="WUMU01000029">
    <property type="protein sequence ID" value="MXN20488.1"/>
    <property type="molecule type" value="Genomic_DNA"/>
</dbReference>
<evidence type="ECO:0000313" key="1">
    <source>
        <dbReference type="EMBL" id="MXN20488.1"/>
    </source>
</evidence>
<comment type="caution">
    <text evidence="1">The sequence shown here is derived from an EMBL/GenBank/DDBJ whole genome shotgun (WGS) entry which is preliminary data.</text>
</comment>
<reference evidence="1 2" key="1">
    <citation type="submission" date="2019-12" db="EMBL/GenBank/DDBJ databases">
        <authorList>
            <person name="Li M."/>
        </authorList>
    </citation>
    <scope>NUCLEOTIDE SEQUENCE [LARGE SCALE GENOMIC DNA]</scope>
    <source>
        <strain evidence="1 2">GBMRC 2024</strain>
    </source>
</reference>
<organism evidence="1 2">
    <name type="scientific">Pseudooceanicola albus</name>
    <dbReference type="NCBI Taxonomy" id="2692189"/>
    <lineage>
        <taxon>Bacteria</taxon>
        <taxon>Pseudomonadati</taxon>
        <taxon>Pseudomonadota</taxon>
        <taxon>Alphaproteobacteria</taxon>
        <taxon>Rhodobacterales</taxon>
        <taxon>Paracoccaceae</taxon>
        <taxon>Pseudooceanicola</taxon>
    </lineage>
</organism>
<proteinExistence type="predicted"/>
<gene>
    <name evidence="1" type="ORF">GR170_21850</name>
</gene>
<dbReference type="Proteomes" id="UP000477911">
    <property type="component" value="Unassembled WGS sequence"/>
</dbReference>
<accession>A0A6L7GAC5</accession>
<protein>
    <submittedName>
        <fullName evidence="1">Uncharacterized protein</fullName>
    </submittedName>
</protein>